<name>A0AB73T3L6_9FIRM</name>
<keyword evidence="7" id="KW-1185">Reference proteome</keyword>
<dbReference type="PANTHER" id="PTHR21600:SF35">
    <property type="entry name" value="PSEUDOURIDINE SYNTHASE"/>
    <property type="match status" value="1"/>
</dbReference>
<feature type="active site" evidence="3">
    <location>
        <position position="138"/>
    </location>
</feature>
<dbReference type="GO" id="GO:0000455">
    <property type="term" value="P:enzyme-directed rRNA pseudouridine synthesis"/>
    <property type="evidence" value="ECO:0007669"/>
    <property type="project" value="TreeGrafter"/>
</dbReference>
<keyword evidence="4" id="KW-0413">Isomerase</keyword>
<dbReference type="CDD" id="cd02869">
    <property type="entry name" value="PseudoU_synth_RluA_like"/>
    <property type="match status" value="1"/>
</dbReference>
<reference evidence="6 7" key="1">
    <citation type="submission" date="2018-05" db="EMBL/GenBank/DDBJ databases">
        <authorList>
            <person name="Goeker M."/>
            <person name="Huntemann M."/>
            <person name="Clum A."/>
            <person name="Pillay M."/>
            <person name="Palaniappan K."/>
            <person name="Varghese N."/>
            <person name="Mikhailova N."/>
            <person name="Stamatis D."/>
            <person name="Reddy T."/>
            <person name="Daum C."/>
            <person name="Shapiro N."/>
            <person name="Ivanova N."/>
            <person name="Kyrpides N."/>
            <person name="Woyke T."/>
        </authorList>
    </citation>
    <scope>NUCLEOTIDE SEQUENCE [LARGE SCALE GENOMIC DNA]</scope>
    <source>
        <strain evidence="6 7">DSM 26524</strain>
    </source>
</reference>
<organism evidence="6 7">
    <name type="scientific">Murimonas intestini</name>
    <dbReference type="NCBI Taxonomy" id="1337051"/>
    <lineage>
        <taxon>Bacteria</taxon>
        <taxon>Bacillati</taxon>
        <taxon>Bacillota</taxon>
        <taxon>Clostridia</taxon>
        <taxon>Lachnospirales</taxon>
        <taxon>Lachnospiraceae</taxon>
        <taxon>Murimonas</taxon>
    </lineage>
</organism>
<dbReference type="Proteomes" id="UP000245412">
    <property type="component" value="Unassembled WGS sequence"/>
</dbReference>
<feature type="domain" description="Pseudouridine synthase RsuA/RluA-like" evidence="5">
    <location>
        <begin position="91"/>
        <end position="249"/>
    </location>
</feature>
<dbReference type="AlphaFoldDB" id="A0AB73T3L6"/>
<comment type="catalytic activity">
    <reaction evidence="1 4">
        <text>a uridine in RNA = a pseudouridine in RNA</text>
        <dbReference type="Rhea" id="RHEA:48348"/>
        <dbReference type="Rhea" id="RHEA-COMP:12068"/>
        <dbReference type="Rhea" id="RHEA-COMP:12069"/>
        <dbReference type="ChEBI" id="CHEBI:65314"/>
        <dbReference type="ChEBI" id="CHEBI:65315"/>
    </reaction>
</comment>
<dbReference type="RefSeq" id="WP_109626520.1">
    <property type="nucleotide sequence ID" value="NZ_JANKBI010000004.1"/>
</dbReference>
<dbReference type="GO" id="GO:0140098">
    <property type="term" value="F:catalytic activity, acting on RNA"/>
    <property type="evidence" value="ECO:0007669"/>
    <property type="project" value="UniProtKB-ARBA"/>
</dbReference>
<dbReference type="SUPFAM" id="SSF55120">
    <property type="entry name" value="Pseudouridine synthase"/>
    <property type="match status" value="1"/>
</dbReference>
<dbReference type="Gene3D" id="3.30.2350.10">
    <property type="entry name" value="Pseudouridine synthase"/>
    <property type="match status" value="1"/>
</dbReference>
<dbReference type="InterPro" id="IPR006145">
    <property type="entry name" value="PsdUridine_synth_RsuA/RluA"/>
</dbReference>
<dbReference type="GO" id="GO:0003723">
    <property type="term" value="F:RNA binding"/>
    <property type="evidence" value="ECO:0007669"/>
    <property type="project" value="InterPro"/>
</dbReference>
<dbReference type="EMBL" id="QGGY01000006">
    <property type="protein sequence ID" value="PWJ75586.1"/>
    <property type="molecule type" value="Genomic_DNA"/>
</dbReference>
<dbReference type="PANTHER" id="PTHR21600">
    <property type="entry name" value="MITOCHONDRIAL RNA PSEUDOURIDINE SYNTHASE"/>
    <property type="match status" value="1"/>
</dbReference>
<dbReference type="GO" id="GO:0009982">
    <property type="term" value="F:pseudouridine synthase activity"/>
    <property type="evidence" value="ECO:0007669"/>
    <property type="project" value="InterPro"/>
</dbReference>
<evidence type="ECO:0000313" key="6">
    <source>
        <dbReference type="EMBL" id="PWJ75586.1"/>
    </source>
</evidence>
<comment type="caution">
    <text evidence="6">The sequence shown here is derived from an EMBL/GenBank/DDBJ whole genome shotgun (WGS) entry which is preliminary data.</text>
</comment>
<evidence type="ECO:0000256" key="3">
    <source>
        <dbReference type="PIRSR" id="PIRSR606225-1"/>
    </source>
</evidence>
<accession>A0AB73T3L6</accession>
<dbReference type="EC" id="5.4.99.-" evidence="4"/>
<sequence>MERRVEIEVSHEDEGRTIEKMLTERLGLTRKQVSQAKFRSGGICVNGVRQRVNCRVHENDRLQVLLEEESTSSAHLVPLDVPPDILYEDQDLLVADKPAGLVVHPSPGHYGDSLANMLVSYFENKGSHVMIRPVGRLDRETSGIMVFAKNQAAASRLERQKAEGIYKKEYLALASGCPEKKSGEIRQPVRRIPGELMKMEVSPFGKDAWTEYEILEEYRIEKEHMRAAASLVRLELHTGRTHQIRVHMAYMGHPLLGDTLYGTDSLQRKSAGGGAAGLIRRAALHASGVTLIQPFTKERLCFNAPFPEDMKRCVDSFLCRTI</sequence>
<proteinExistence type="inferred from homology"/>
<dbReference type="NCBIfam" id="TIGR00005">
    <property type="entry name" value="rluA_subfam"/>
    <property type="match status" value="1"/>
</dbReference>
<evidence type="ECO:0000256" key="1">
    <source>
        <dbReference type="ARBA" id="ARBA00000073"/>
    </source>
</evidence>
<evidence type="ECO:0000259" key="5">
    <source>
        <dbReference type="Pfam" id="PF00849"/>
    </source>
</evidence>
<dbReference type="Pfam" id="PF00849">
    <property type="entry name" value="PseudoU_synth_2"/>
    <property type="match status" value="1"/>
</dbReference>
<dbReference type="InterPro" id="IPR006225">
    <property type="entry name" value="PsdUridine_synth_RluC/D"/>
</dbReference>
<comment type="similarity">
    <text evidence="2 4">Belongs to the pseudouridine synthase RluA family.</text>
</comment>
<protein>
    <recommendedName>
        <fullName evidence="4">Pseudouridine synthase</fullName>
        <ecNumber evidence="4">5.4.99.-</ecNumber>
    </recommendedName>
</protein>
<evidence type="ECO:0000256" key="2">
    <source>
        <dbReference type="ARBA" id="ARBA00010876"/>
    </source>
</evidence>
<comment type="function">
    <text evidence="4">Responsible for synthesis of pseudouridine from uracil.</text>
</comment>
<gene>
    <name evidence="6" type="ORF">C7383_106156</name>
</gene>
<evidence type="ECO:0000313" key="7">
    <source>
        <dbReference type="Proteomes" id="UP000245412"/>
    </source>
</evidence>
<evidence type="ECO:0000256" key="4">
    <source>
        <dbReference type="RuleBase" id="RU362028"/>
    </source>
</evidence>
<dbReference type="InterPro" id="IPR050188">
    <property type="entry name" value="RluA_PseudoU_synthase"/>
</dbReference>
<dbReference type="InterPro" id="IPR020103">
    <property type="entry name" value="PsdUridine_synth_cat_dom_sf"/>
</dbReference>